<proteinExistence type="predicted"/>
<reference evidence="2 3" key="1">
    <citation type="submission" date="2016-10" db="EMBL/GenBank/DDBJ databases">
        <authorList>
            <person name="de Groot N.N."/>
        </authorList>
    </citation>
    <scope>NUCLEOTIDE SEQUENCE [LARGE SCALE GENOMIC DNA]</scope>
    <source>
        <strain evidence="2 3">DSM 10495</strain>
    </source>
</reference>
<evidence type="ECO:0000256" key="1">
    <source>
        <dbReference type="SAM" id="SignalP"/>
    </source>
</evidence>
<organism evidence="2 3">
    <name type="scientific">Arthrobacter woluwensis</name>
    <dbReference type="NCBI Taxonomy" id="156980"/>
    <lineage>
        <taxon>Bacteria</taxon>
        <taxon>Bacillati</taxon>
        <taxon>Actinomycetota</taxon>
        <taxon>Actinomycetes</taxon>
        <taxon>Micrococcales</taxon>
        <taxon>Micrococcaceae</taxon>
        <taxon>Arthrobacter</taxon>
    </lineage>
</organism>
<gene>
    <name evidence="2" type="ORF">SAMN04489745_2079</name>
</gene>
<keyword evidence="1" id="KW-0732">Signal</keyword>
<feature type="signal peptide" evidence="1">
    <location>
        <begin position="1"/>
        <end position="29"/>
    </location>
</feature>
<dbReference type="AlphaFoldDB" id="A0A1H4PSI6"/>
<evidence type="ECO:0000313" key="2">
    <source>
        <dbReference type="EMBL" id="SEC10365.1"/>
    </source>
</evidence>
<evidence type="ECO:0000313" key="3">
    <source>
        <dbReference type="Proteomes" id="UP000182652"/>
    </source>
</evidence>
<keyword evidence="3" id="KW-1185">Reference proteome</keyword>
<dbReference type="Gene3D" id="2.30.30.40">
    <property type="entry name" value="SH3 Domains"/>
    <property type="match status" value="1"/>
</dbReference>
<name>A0A1H4PSI6_9MICC</name>
<accession>A0A1H4PSI6</accession>
<dbReference type="Proteomes" id="UP000182652">
    <property type="component" value="Unassembled WGS sequence"/>
</dbReference>
<dbReference type="RefSeq" id="WP_066212388.1">
    <property type="nucleotide sequence ID" value="NZ_FNSN01000003.1"/>
</dbReference>
<feature type="chain" id="PRO_5010339968" description="SH3 domain-containing protein" evidence="1">
    <location>
        <begin position="30"/>
        <end position="141"/>
    </location>
</feature>
<protein>
    <recommendedName>
        <fullName evidence="4">SH3 domain-containing protein</fullName>
    </recommendedName>
</protein>
<evidence type="ECO:0008006" key="4">
    <source>
        <dbReference type="Google" id="ProtNLM"/>
    </source>
</evidence>
<dbReference type="EMBL" id="FNSN01000003">
    <property type="protein sequence ID" value="SEC10365.1"/>
    <property type="molecule type" value="Genomic_DNA"/>
</dbReference>
<sequence length="141" mass="14886">MKALWKKSAAAITLGAALSAAAAAAPAQAAVPKLSSTIKLCSSFPHNGYGGAVSYSDRASKCAQVYTDTTLNVRTGPGSGYSYAGYTLRAGQVYEFDCWTYGESVDGDNIWLKVYTAGGSRWVTDRYVYTGPNVTSIIGRC</sequence>